<gene>
    <name evidence="2" type="ORF">SAMN02927928_2839</name>
</gene>
<sequence length="319" mass="36682">MPLACQSLAIEVLSMQPSASPPIHPLAPFLQPVRRWIRRTLLVLPGPVREFVLFGLKMAWSCLFGAGMLGLMIVTHLVWPVHSPIYRYDFLLAAAIAIQCLLLWTRLETFDEVKVIFLYHITGTIMEIFKTHMGSWTYPEPSIFHIGGVPLFTGFMYGSVGSFIARAVRVFDMRFSHYPKPWVTYALALVIYVNFFTHHFLFDFRYLIFAAIFVIYFRCFVFFRIDRAVHSMPYLLAGTLTAFFLWLAENIGTFTHTWSYPGKAWHLVSIQKMGAWGLLLIISFVTVTLIFKPKAPDGEAEKSGGYRFWFRGLAPRDQV</sequence>
<keyword evidence="1" id="KW-0472">Membrane</keyword>
<dbReference type="STRING" id="260084.SAMN02927928_2839"/>
<feature type="transmembrane region" description="Helical" evidence="1">
    <location>
        <begin position="273"/>
        <end position="291"/>
    </location>
</feature>
<dbReference type="InterPro" id="IPR008535">
    <property type="entry name" value="DUF817"/>
</dbReference>
<keyword evidence="1" id="KW-1133">Transmembrane helix</keyword>
<reference evidence="3" key="1">
    <citation type="submission" date="2016-10" db="EMBL/GenBank/DDBJ databases">
        <authorList>
            <person name="Varghese N."/>
            <person name="Submissions S."/>
        </authorList>
    </citation>
    <scope>NUCLEOTIDE SEQUENCE [LARGE SCALE GENOMIC DNA]</scope>
    <source>
        <strain evidence="3">CGMCC 1.3431</strain>
    </source>
</reference>
<evidence type="ECO:0000313" key="3">
    <source>
        <dbReference type="Proteomes" id="UP000199150"/>
    </source>
</evidence>
<feature type="transmembrane region" description="Helical" evidence="1">
    <location>
        <begin position="235"/>
        <end position="253"/>
    </location>
</feature>
<feature type="transmembrane region" description="Helical" evidence="1">
    <location>
        <begin position="85"/>
        <end position="104"/>
    </location>
</feature>
<proteinExistence type="predicted"/>
<dbReference type="Proteomes" id="UP000199150">
    <property type="component" value="Unassembled WGS sequence"/>
</dbReference>
<dbReference type="EMBL" id="FMTS01000005">
    <property type="protein sequence ID" value="SCW71449.1"/>
    <property type="molecule type" value="Genomic_DNA"/>
</dbReference>
<dbReference type="Pfam" id="PF05675">
    <property type="entry name" value="DUF817"/>
    <property type="match status" value="1"/>
</dbReference>
<evidence type="ECO:0000256" key="1">
    <source>
        <dbReference type="SAM" id="Phobius"/>
    </source>
</evidence>
<name>A0A1G4ST28_9CAUL</name>
<keyword evidence="3" id="KW-1185">Reference proteome</keyword>
<feature type="transmembrane region" description="Helical" evidence="1">
    <location>
        <begin position="142"/>
        <end position="161"/>
    </location>
</feature>
<feature type="transmembrane region" description="Helical" evidence="1">
    <location>
        <begin position="206"/>
        <end position="223"/>
    </location>
</feature>
<evidence type="ECO:0000313" key="2">
    <source>
        <dbReference type="EMBL" id="SCW71449.1"/>
    </source>
</evidence>
<keyword evidence="1" id="KW-0812">Transmembrane</keyword>
<protein>
    <submittedName>
        <fullName evidence="2">Uncharacterized membrane protein YoaT, DUF817 family</fullName>
    </submittedName>
</protein>
<feature type="transmembrane region" description="Helical" evidence="1">
    <location>
        <begin position="58"/>
        <end position="79"/>
    </location>
</feature>
<organism evidence="2 3">
    <name type="scientific">Asticcacaulis taihuensis</name>
    <dbReference type="NCBI Taxonomy" id="260084"/>
    <lineage>
        <taxon>Bacteria</taxon>
        <taxon>Pseudomonadati</taxon>
        <taxon>Pseudomonadota</taxon>
        <taxon>Alphaproteobacteria</taxon>
        <taxon>Caulobacterales</taxon>
        <taxon>Caulobacteraceae</taxon>
        <taxon>Asticcacaulis</taxon>
    </lineage>
</organism>
<accession>A0A1G4ST28</accession>
<feature type="transmembrane region" description="Helical" evidence="1">
    <location>
        <begin position="182"/>
        <end position="200"/>
    </location>
</feature>
<feature type="transmembrane region" description="Helical" evidence="1">
    <location>
        <begin position="116"/>
        <end position="136"/>
    </location>
</feature>
<dbReference type="AlphaFoldDB" id="A0A1G4ST28"/>